<dbReference type="EMBL" id="NRRL01000172">
    <property type="protein sequence ID" value="MBK1671327.1"/>
    <property type="molecule type" value="Genomic_DNA"/>
</dbReference>
<comment type="caution">
    <text evidence="1">The sequence shown here is derived from an EMBL/GenBank/DDBJ whole genome shotgun (WGS) entry which is preliminary data.</text>
</comment>
<evidence type="ECO:0000313" key="2">
    <source>
        <dbReference type="Proteomes" id="UP001296873"/>
    </source>
</evidence>
<sequence>MTMPPRAFELTYDDALIWLDQIEAVRSYAELLLTAYADGFDYEHLSRMMCALDREMQALRTIESLSYGDRE</sequence>
<name>A0ABS1DMJ1_9PROT</name>
<proteinExistence type="predicted"/>
<keyword evidence="2" id="KW-1185">Reference proteome</keyword>
<evidence type="ECO:0000313" key="1">
    <source>
        <dbReference type="EMBL" id="MBK1671327.1"/>
    </source>
</evidence>
<gene>
    <name evidence="1" type="ORF">CKO28_25330</name>
</gene>
<accession>A0ABS1DMJ1</accession>
<protein>
    <submittedName>
        <fullName evidence="1">Uncharacterized protein</fullName>
    </submittedName>
</protein>
<organism evidence="1 2">
    <name type="scientific">Rhodovibrio sodomensis</name>
    <dbReference type="NCBI Taxonomy" id="1088"/>
    <lineage>
        <taxon>Bacteria</taxon>
        <taxon>Pseudomonadati</taxon>
        <taxon>Pseudomonadota</taxon>
        <taxon>Alphaproteobacteria</taxon>
        <taxon>Rhodospirillales</taxon>
        <taxon>Rhodovibrionaceae</taxon>
        <taxon>Rhodovibrio</taxon>
    </lineage>
</organism>
<reference evidence="1 2" key="1">
    <citation type="journal article" date="2020" name="Microorganisms">
        <title>Osmotic Adaptation and Compatible Solute Biosynthesis of Phototrophic Bacteria as Revealed from Genome Analyses.</title>
        <authorList>
            <person name="Imhoff J.F."/>
            <person name="Rahn T."/>
            <person name="Kunzel S."/>
            <person name="Keller A."/>
            <person name="Neulinger S.C."/>
        </authorList>
    </citation>
    <scope>NUCLEOTIDE SEQUENCE [LARGE SCALE GENOMIC DNA]</scope>
    <source>
        <strain evidence="1 2">DSM 9895</strain>
    </source>
</reference>
<dbReference type="Proteomes" id="UP001296873">
    <property type="component" value="Unassembled WGS sequence"/>
</dbReference>